<dbReference type="HOGENOM" id="CLU_865187_0_0_4"/>
<proteinExistence type="predicted"/>
<organism evidence="1 2">
    <name type="scientific">Candidatus Symbiobacter mobilis CR</name>
    <dbReference type="NCBI Taxonomy" id="946483"/>
    <lineage>
        <taxon>Bacteria</taxon>
        <taxon>Pseudomonadati</taxon>
        <taxon>Pseudomonadota</taxon>
        <taxon>Betaproteobacteria</taxon>
        <taxon>Burkholderiales</taxon>
        <taxon>Comamonadaceae</taxon>
    </lineage>
</organism>
<reference evidence="1 2" key="1">
    <citation type="journal article" date="2013" name="Genome Biol.">
        <title>Genomic analysis reveals key aspects of prokaryotic symbiosis in the phototrophic consortium "Chlorochromatium aggregatum".</title>
        <authorList>
            <person name="Liu Z."/>
            <person name="Muller J."/>
            <person name="Li T."/>
            <person name="Alvey R.M."/>
            <person name="Vogl K."/>
            <person name="Frigaard N.U."/>
            <person name="Rockwell N.C."/>
            <person name="Boyd E.S."/>
            <person name="Tomsho L.P."/>
            <person name="Schuster S.C."/>
            <person name="Henke P."/>
            <person name="Rohde M."/>
            <person name="Overmann J."/>
            <person name="Bryant D.A."/>
        </authorList>
    </citation>
    <scope>NUCLEOTIDE SEQUENCE [LARGE SCALE GENOMIC DNA]</scope>
    <source>
        <strain evidence="1">CR</strain>
    </source>
</reference>
<evidence type="ECO:0000313" key="2">
    <source>
        <dbReference type="Proteomes" id="UP000017184"/>
    </source>
</evidence>
<protein>
    <submittedName>
        <fullName evidence="1">Uncharacterized protein</fullName>
    </submittedName>
</protein>
<keyword evidence="2" id="KW-1185">Reference proteome</keyword>
<dbReference type="eggNOG" id="ENOG5033FBD">
    <property type="taxonomic scope" value="Bacteria"/>
</dbReference>
<dbReference type="AlphaFoldDB" id="U5NAY4"/>
<dbReference type="EMBL" id="CP004885">
    <property type="protein sequence ID" value="AGX88741.1"/>
    <property type="molecule type" value="Genomic_DNA"/>
</dbReference>
<name>U5NAY4_9BURK</name>
<gene>
    <name evidence="1" type="ORF">Cenrod_2691</name>
</gene>
<dbReference type="Proteomes" id="UP000017184">
    <property type="component" value="Chromosome"/>
</dbReference>
<dbReference type="KEGG" id="cbx:Cenrod_2691"/>
<accession>U5NAY4</accession>
<dbReference type="STRING" id="946483.Cenrod_2691"/>
<evidence type="ECO:0000313" key="1">
    <source>
        <dbReference type="EMBL" id="AGX88741.1"/>
    </source>
</evidence>
<sequence>MKHRIRIDTSPQTVQRSTPVAHRKLHEKAGQALRQKQSNVAELALGQLEQRALFDPVGQTESSDSAIDGLELLNDEIEDDPEEFLEPADLSGDLPIDADVAGELLTHEISGQPVVDLGKADRLDIFQREGCWLCRYREPVMTLAGLDAQDASYVHRRFRFFHALAGWLTEKGQAFLATPGPHTWASLQGNRYLDFATLAPCVTHKGMLDHIRQYSGFELGVSLFSRLLKDRKIWLAWRGRTATPVNILFSREYRLAWAVQGLKHWQGNEIFDWTVAEHAQAAIKGRSAENDNMHDAFTRMAKAADVPNEELRTCMPTNSTR</sequence>
<dbReference type="RefSeq" id="WP_022776676.1">
    <property type="nucleotide sequence ID" value="NC_022576.1"/>
</dbReference>